<proteinExistence type="predicted"/>
<dbReference type="InterPro" id="IPR009836">
    <property type="entry name" value="GRDP-like"/>
</dbReference>
<organism evidence="1">
    <name type="scientific">marine metagenome</name>
    <dbReference type="NCBI Taxonomy" id="408172"/>
    <lineage>
        <taxon>unclassified sequences</taxon>
        <taxon>metagenomes</taxon>
        <taxon>ecological metagenomes</taxon>
    </lineage>
</organism>
<sequence>MEQSLVGSGKLHPKVESLDLERISWKILNDDSMNRVEDISQETVEISEKEYRRFLTLKAENPGVRLTPTPLMDLFWHAHILDTMSYAEDCEEILGRFLHHVPNFGPHQKDGISFDDGKAWKDMCRLYKERFSEEPVYGGVSDPVSCSVDNCHGCRDDCFDLLAE</sequence>
<dbReference type="PANTHER" id="PTHR34365:SF7">
    <property type="entry name" value="GLYCINE-RICH DOMAIN-CONTAINING PROTEIN 1"/>
    <property type="match status" value="1"/>
</dbReference>
<evidence type="ECO:0000313" key="1">
    <source>
        <dbReference type="EMBL" id="SVE21606.1"/>
    </source>
</evidence>
<evidence type="ECO:0008006" key="2">
    <source>
        <dbReference type="Google" id="ProtNLM"/>
    </source>
</evidence>
<dbReference type="PANTHER" id="PTHR34365">
    <property type="entry name" value="ENOLASE (DUF1399)"/>
    <property type="match status" value="1"/>
</dbReference>
<reference evidence="1" key="1">
    <citation type="submission" date="2018-05" db="EMBL/GenBank/DDBJ databases">
        <authorList>
            <person name="Lanie J.A."/>
            <person name="Ng W.-L."/>
            <person name="Kazmierczak K.M."/>
            <person name="Andrzejewski T.M."/>
            <person name="Davidsen T.M."/>
            <person name="Wayne K.J."/>
            <person name="Tettelin H."/>
            <person name="Glass J.I."/>
            <person name="Rusch D."/>
            <person name="Podicherti R."/>
            <person name="Tsui H.-C.T."/>
            <person name="Winkler M.E."/>
        </authorList>
    </citation>
    <scope>NUCLEOTIDE SEQUENCE</scope>
</reference>
<dbReference type="AlphaFoldDB" id="A0A383BN06"/>
<gene>
    <name evidence="1" type="ORF">METZ01_LOCUS474460</name>
</gene>
<dbReference type="EMBL" id="UINC01202006">
    <property type="protein sequence ID" value="SVE21606.1"/>
    <property type="molecule type" value="Genomic_DNA"/>
</dbReference>
<dbReference type="Pfam" id="PF07173">
    <property type="entry name" value="GRDP-like"/>
    <property type="match status" value="1"/>
</dbReference>
<name>A0A383BN06_9ZZZZ</name>
<accession>A0A383BN06</accession>
<protein>
    <recommendedName>
        <fullName evidence="2">Glycine-rich domain-containing protein-like</fullName>
    </recommendedName>
</protein>